<organism evidence="2 3">
    <name type="scientific">Marixanthomonas ophiurae</name>
    <dbReference type="NCBI Taxonomy" id="387659"/>
    <lineage>
        <taxon>Bacteria</taxon>
        <taxon>Pseudomonadati</taxon>
        <taxon>Bacteroidota</taxon>
        <taxon>Flavobacteriia</taxon>
        <taxon>Flavobacteriales</taxon>
        <taxon>Flavobacteriaceae</taxon>
        <taxon>Marixanthomonas</taxon>
    </lineage>
</organism>
<evidence type="ECO:0000313" key="3">
    <source>
        <dbReference type="Proteomes" id="UP000261082"/>
    </source>
</evidence>
<feature type="signal peptide" evidence="1">
    <location>
        <begin position="1"/>
        <end position="21"/>
    </location>
</feature>
<protein>
    <recommendedName>
        <fullName evidence="4">Curlin associated repeat-containing protein</fullName>
    </recommendedName>
</protein>
<gene>
    <name evidence="2" type="ORF">DZ858_07900</name>
</gene>
<evidence type="ECO:0000256" key="1">
    <source>
        <dbReference type="SAM" id="SignalP"/>
    </source>
</evidence>
<accession>A0A3E1QCS7</accession>
<comment type="caution">
    <text evidence="2">The sequence shown here is derived from an EMBL/GenBank/DDBJ whole genome shotgun (WGS) entry which is preliminary data.</text>
</comment>
<dbReference type="EMBL" id="QVID01000001">
    <property type="protein sequence ID" value="RFN59959.1"/>
    <property type="molecule type" value="Genomic_DNA"/>
</dbReference>
<dbReference type="AlphaFoldDB" id="A0A3E1QCS7"/>
<sequence length="175" mass="19616">MKNLTKILFVLVFSFFSIATAFSQTYSKENQNAIENLQNKAVQLNYISSQQSQINATRSTVATANNVFVQQVGNYNRIVSNTKSDRSDINLFQNGNNNDIFLKINAGTINEKVVQNGNNHSFIDFSPLRSNVHEGQILQTGNGQNLRWYGSNSLSEKLKVSMKGNGQTLTIRNFN</sequence>
<dbReference type="RefSeq" id="WP_117159019.1">
    <property type="nucleotide sequence ID" value="NZ_QVID01000001.1"/>
</dbReference>
<feature type="chain" id="PRO_5017796619" description="Curlin associated repeat-containing protein" evidence="1">
    <location>
        <begin position="22"/>
        <end position="175"/>
    </location>
</feature>
<evidence type="ECO:0000313" key="2">
    <source>
        <dbReference type="EMBL" id="RFN59959.1"/>
    </source>
</evidence>
<keyword evidence="1" id="KW-0732">Signal</keyword>
<keyword evidence="3" id="KW-1185">Reference proteome</keyword>
<dbReference type="OrthoDB" id="1447223at2"/>
<evidence type="ECO:0008006" key="4">
    <source>
        <dbReference type="Google" id="ProtNLM"/>
    </source>
</evidence>
<reference evidence="2 3" key="1">
    <citation type="journal article" date="2007" name="Int. J. Syst. Evol. Microbiol.">
        <title>Marixanthomonas ophiurae gen. nov., sp. nov., a marine bacterium of the family Flavobacteriaceae isolated from a deep-sea brittle star.</title>
        <authorList>
            <person name="Romanenko L.A."/>
            <person name="Uchino M."/>
            <person name="Frolova G.M."/>
            <person name="Mikhailov V.V."/>
        </authorList>
    </citation>
    <scope>NUCLEOTIDE SEQUENCE [LARGE SCALE GENOMIC DNA]</scope>
    <source>
        <strain evidence="2 3">KMM 3046</strain>
    </source>
</reference>
<name>A0A3E1QCS7_9FLAO</name>
<proteinExistence type="predicted"/>
<dbReference type="Proteomes" id="UP000261082">
    <property type="component" value="Unassembled WGS sequence"/>
</dbReference>